<evidence type="ECO:0000256" key="3">
    <source>
        <dbReference type="SAM" id="SignalP"/>
    </source>
</evidence>
<proteinExistence type="predicted"/>
<dbReference type="HOGENOM" id="CLU_049333_0_0_1"/>
<dbReference type="Proteomes" id="UP000002499">
    <property type="component" value="Unassembled WGS sequence"/>
</dbReference>
<feature type="coiled-coil region" evidence="1">
    <location>
        <begin position="219"/>
        <end position="288"/>
    </location>
</feature>
<reference evidence="4 5" key="1">
    <citation type="journal article" date="2011" name="PLoS Genet.">
        <title>Genome sequencing and comparative transcriptomics of the model entomopathogenic fungi Metarhizium anisopliae and M. acridum.</title>
        <authorList>
            <person name="Gao Q."/>
            <person name="Jin K."/>
            <person name="Ying S.H."/>
            <person name="Zhang Y."/>
            <person name="Xiao G."/>
            <person name="Shang Y."/>
            <person name="Duan Z."/>
            <person name="Hu X."/>
            <person name="Xie X.Q."/>
            <person name="Zhou G."/>
            <person name="Peng G."/>
            <person name="Luo Z."/>
            <person name="Huang W."/>
            <person name="Wang B."/>
            <person name="Fang W."/>
            <person name="Wang S."/>
            <person name="Zhong Y."/>
            <person name="Ma L.J."/>
            <person name="St Leger R.J."/>
            <person name="Zhao G.P."/>
            <person name="Pei Y."/>
            <person name="Feng M.G."/>
            <person name="Xia Y."/>
            <person name="Wang C."/>
        </authorList>
    </citation>
    <scope>NUCLEOTIDE SEQUENCE [LARGE SCALE GENOMIC DNA]</scope>
    <source>
        <strain evidence="4 5">CQMa 102</strain>
    </source>
</reference>
<sequence length="317" mass="34925">MKVSVTCFALLGLGCAHLTLVDRAPQGPYKETPPGKQITEAIKNGIKDWGPAGSLKPPEGGPKAPIKNMPGGLPELRRPKPGSSDWRDDTLKGPRKKPGTTYPKGSPCLKRDGPCLPGSSRSKGTKVAKFSRFRVPKSVGRATAFMVVAPYAHDLLDRLKQWDNPVGHAVRWFDDAMASLQEAIGGPQRDDIYGNELKYKIVKGIGGALQPWETTYEMHERLNMEAAAKEKARQRAEEEEKERIRGLEELSETCEKLNTERPEDDALAAQLEKSCGKLAAELKKIEDKEAARAKKKVKKDPIIVFGKCRASLNHIVI</sequence>
<dbReference type="GeneID" id="19250498"/>
<accession>E9E8I9</accession>
<dbReference type="KEGG" id="maw:19250498"/>
<evidence type="ECO:0008006" key="6">
    <source>
        <dbReference type="Google" id="ProtNLM"/>
    </source>
</evidence>
<dbReference type="OrthoDB" id="4940285at2759"/>
<evidence type="ECO:0000313" key="5">
    <source>
        <dbReference type="Proteomes" id="UP000002499"/>
    </source>
</evidence>
<feature type="region of interest" description="Disordered" evidence="2">
    <location>
        <begin position="46"/>
        <end position="123"/>
    </location>
</feature>
<dbReference type="AlphaFoldDB" id="E9E8I9"/>
<feature type="chain" id="PRO_5003238619" description="Heat-labile enterotoxin IIA, A chain" evidence="3">
    <location>
        <begin position="17"/>
        <end position="317"/>
    </location>
</feature>
<dbReference type="PROSITE" id="PS51257">
    <property type="entry name" value="PROKAR_LIPOPROTEIN"/>
    <property type="match status" value="1"/>
</dbReference>
<keyword evidence="3" id="KW-0732">Signal</keyword>
<keyword evidence="1" id="KW-0175">Coiled coil</keyword>
<dbReference type="EMBL" id="GL698521">
    <property type="protein sequence ID" value="EFY87820.1"/>
    <property type="molecule type" value="Genomic_DNA"/>
</dbReference>
<evidence type="ECO:0000313" key="4">
    <source>
        <dbReference type="EMBL" id="EFY87820.1"/>
    </source>
</evidence>
<feature type="signal peptide" evidence="3">
    <location>
        <begin position="1"/>
        <end position="16"/>
    </location>
</feature>
<dbReference type="eggNOG" id="ENOG502TH90">
    <property type="taxonomic scope" value="Eukaryota"/>
</dbReference>
<organism evidence="5">
    <name type="scientific">Metarhizium acridum (strain CQMa 102)</name>
    <dbReference type="NCBI Taxonomy" id="655827"/>
    <lineage>
        <taxon>Eukaryota</taxon>
        <taxon>Fungi</taxon>
        <taxon>Dikarya</taxon>
        <taxon>Ascomycota</taxon>
        <taxon>Pezizomycotina</taxon>
        <taxon>Sordariomycetes</taxon>
        <taxon>Hypocreomycetidae</taxon>
        <taxon>Hypocreales</taxon>
        <taxon>Clavicipitaceae</taxon>
        <taxon>Metarhizium</taxon>
    </lineage>
</organism>
<name>E9E8I9_METAQ</name>
<keyword evidence="5" id="KW-1185">Reference proteome</keyword>
<protein>
    <recommendedName>
        <fullName evidence="6">Heat-labile enterotoxin IIA, A chain</fullName>
    </recommendedName>
</protein>
<dbReference type="InParanoid" id="E9E8I9"/>
<dbReference type="STRING" id="655827.E9E8I9"/>
<dbReference type="OMA" id="EPIYWFG"/>
<evidence type="ECO:0000256" key="2">
    <source>
        <dbReference type="SAM" id="MobiDB-lite"/>
    </source>
</evidence>
<gene>
    <name evidence="4" type="ORF">MAC_06187</name>
</gene>
<evidence type="ECO:0000256" key="1">
    <source>
        <dbReference type="SAM" id="Coils"/>
    </source>
</evidence>